<dbReference type="Pfam" id="PF18759">
    <property type="entry name" value="Plavaka"/>
    <property type="match status" value="1"/>
</dbReference>
<dbReference type="STRING" id="97359.A0A550CR29"/>
<dbReference type="Proteomes" id="UP000320762">
    <property type="component" value="Unassembled WGS sequence"/>
</dbReference>
<feature type="compositionally biased region" description="Low complexity" evidence="1">
    <location>
        <begin position="470"/>
        <end position="482"/>
    </location>
</feature>
<feature type="region of interest" description="Disordered" evidence="1">
    <location>
        <begin position="114"/>
        <end position="139"/>
    </location>
</feature>
<feature type="compositionally biased region" description="Acidic residues" evidence="1">
    <location>
        <begin position="116"/>
        <end position="130"/>
    </location>
</feature>
<feature type="compositionally biased region" description="Basic and acidic residues" evidence="1">
    <location>
        <begin position="79"/>
        <end position="88"/>
    </location>
</feature>
<dbReference type="InterPro" id="IPR046521">
    <property type="entry name" value="DUF6698"/>
</dbReference>
<gene>
    <name evidence="2" type="ORF">BD626DRAFT_566246</name>
</gene>
<comment type="caution">
    <text evidence="2">The sequence shown here is derived from an EMBL/GenBank/DDBJ whole genome shotgun (WGS) entry which is preliminary data.</text>
</comment>
<feature type="compositionally biased region" description="Low complexity" evidence="1">
    <location>
        <begin position="429"/>
        <end position="442"/>
    </location>
</feature>
<keyword evidence="3" id="KW-1185">Reference proteome</keyword>
<dbReference type="OrthoDB" id="3239511at2759"/>
<feature type="compositionally biased region" description="Basic and acidic residues" evidence="1">
    <location>
        <begin position="387"/>
        <end position="403"/>
    </location>
</feature>
<feature type="region of interest" description="Disordered" evidence="1">
    <location>
        <begin position="378"/>
        <end position="495"/>
    </location>
</feature>
<dbReference type="AlphaFoldDB" id="A0A550CR29"/>
<dbReference type="InterPro" id="IPR041078">
    <property type="entry name" value="Plavaka"/>
</dbReference>
<dbReference type="EMBL" id="VDMD01000003">
    <property type="protein sequence ID" value="TRM67224.1"/>
    <property type="molecule type" value="Genomic_DNA"/>
</dbReference>
<feature type="compositionally biased region" description="Polar residues" evidence="1">
    <location>
        <begin position="1"/>
        <end position="14"/>
    </location>
</feature>
<feature type="region of interest" description="Disordered" evidence="1">
    <location>
        <begin position="38"/>
        <end position="88"/>
    </location>
</feature>
<evidence type="ECO:0000256" key="1">
    <source>
        <dbReference type="SAM" id="MobiDB-lite"/>
    </source>
</evidence>
<organism evidence="2 3">
    <name type="scientific">Schizophyllum amplum</name>
    <dbReference type="NCBI Taxonomy" id="97359"/>
    <lineage>
        <taxon>Eukaryota</taxon>
        <taxon>Fungi</taxon>
        <taxon>Dikarya</taxon>
        <taxon>Basidiomycota</taxon>
        <taxon>Agaricomycotina</taxon>
        <taxon>Agaricomycetes</taxon>
        <taxon>Agaricomycetidae</taxon>
        <taxon>Agaricales</taxon>
        <taxon>Schizophyllaceae</taxon>
        <taxon>Schizophyllum</taxon>
    </lineage>
</organism>
<protein>
    <submittedName>
        <fullName evidence="2">Uncharacterized protein</fullName>
    </submittedName>
</protein>
<evidence type="ECO:0000313" key="3">
    <source>
        <dbReference type="Proteomes" id="UP000320762"/>
    </source>
</evidence>
<accession>A0A550CR29</accession>
<reference evidence="2 3" key="1">
    <citation type="journal article" date="2019" name="New Phytol.">
        <title>Comparative genomics reveals unique wood-decay strategies and fruiting body development in the Schizophyllaceae.</title>
        <authorList>
            <person name="Almasi E."/>
            <person name="Sahu N."/>
            <person name="Krizsan K."/>
            <person name="Balint B."/>
            <person name="Kovacs G.M."/>
            <person name="Kiss B."/>
            <person name="Cseklye J."/>
            <person name="Drula E."/>
            <person name="Henrissat B."/>
            <person name="Nagy I."/>
            <person name="Chovatia M."/>
            <person name="Adam C."/>
            <person name="LaButti K."/>
            <person name="Lipzen A."/>
            <person name="Riley R."/>
            <person name="Grigoriev I.V."/>
            <person name="Nagy L.G."/>
        </authorList>
    </citation>
    <scope>NUCLEOTIDE SEQUENCE [LARGE SCALE GENOMIC DNA]</scope>
    <source>
        <strain evidence="2 3">NL-1724</strain>
    </source>
</reference>
<dbReference type="Pfam" id="PF20414">
    <property type="entry name" value="DUF6698"/>
    <property type="match status" value="1"/>
</dbReference>
<feature type="region of interest" description="Disordered" evidence="1">
    <location>
        <begin position="1"/>
        <end position="24"/>
    </location>
</feature>
<evidence type="ECO:0000313" key="2">
    <source>
        <dbReference type="EMBL" id="TRM67224.1"/>
    </source>
</evidence>
<name>A0A550CR29_9AGAR</name>
<proteinExistence type="predicted"/>
<sequence length="1247" mass="141056">MSNNEDPSPPQKAQKTPRRELHKTIREQAEAIDHLQREVAQMSQDQRRTLSDLKNLQAKRDNKDSESESEEAPPRKRKNTEPSKDNKTAIHIGKKITLCFQMWTEPAALELLTPASDDDDSNVDEEDENNTDSTNVDEQARRDAELIKSVCPSNIISQLNYAQTRRQIKEGQRTMRTATVDAVLGVATAVFDVDSQDFPALEFGDKKKRITLAKVQELLKNKLFLYDNPPTSARVRLDGYMRGPCILRILRVALYGKSSVLTGRPASKARATNGRLMCVREVTLPMLAFAATIAYFVLTSASELSEAGSDECQFGRFYRDQLRKLENSKKTATGRARIGRLVGDFNKDLFPAEGATEEMDEEAQDMQVFEDALAEEAALEEEEREAEEAAAREKRLRADKENGEAGATPDAGGSQTILGTHELDHEHSSSSSDGSSAPSNGSCYHPPPRKRRRQVIGGTEIETDHPHDPSSVVFSRSDSSSSDSDESELGIPGARPAQLRELEVWVEYHPHSGRKSRVYSADTAPATVPVLPRAFANQAPPWHAFGSREDFEQAELFVRFDTADPQINAQLALNQRKAPDPGSPLKTSRDFHRILKELAQEEGEAAQYIRADIQVDYPKQAARTYAVHYKRILPVVREVLEDEALADRLHLYPERRYMARPGGGLMRVWEEASAGDDWWNLQCKNGPSSFIIYIQLYVDATHVTAFGNVKYWALYLWVGNIPKADRNDLGGRGRASLIGFLPVVNGLRKDNASDLALHRACVYHKAYELVFSDMKTAVRFGSCFNMSHISLDIKGHPICVVASSDYEEMCRIAGILGPQSGFPCPMCLVPTDNLWDLALHWPKRTTEGTTELIQKAKQRKTKKAKREVLLQQSLRLLPIEQGEWGRHWWQWILYVLDDDALDVLDQCFKLCTRFPGVHHFRVGITELKYITGNEQGQILRYMPMYLEGFFKIEYQDTILRALRALAIIHLLTKSFKVHTEVTLEDLDSQVALYDHETKASNPRMLRDEDLGLQFNWPKHHSFSHASDIIRRKGPSDNYETGLGERLHPQLKRDYKRSSKRSVTVSNELTRTAKERDVILKIRADIDQYDAYIEAQEDAISEGDDRPPSAPPQRITLAARERGLFTFFSVMDKLRHVEQPKIATKQLSSYLRQVHGLQEGPDTLHASVVRQYRLIRARFVCMMSSHERVDLIRANSDWQKQGTRYDGVLINVGSGVDKEYEFGIAHAFINLEGDHLRCTCISPYQDAG</sequence>